<name>A0ABV7NKY9_9SPHN</name>
<comment type="caution">
    <text evidence="1">The sequence shown here is derived from an EMBL/GenBank/DDBJ whole genome shotgun (WGS) entry which is preliminary data.</text>
</comment>
<reference evidence="2" key="1">
    <citation type="journal article" date="2019" name="Int. J. Syst. Evol. Microbiol.">
        <title>The Global Catalogue of Microorganisms (GCM) 10K type strain sequencing project: providing services to taxonomists for standard genome sequencing and annotation.</title>
        <authorList>
            <consortium name="The Broad Institute Genomics Platform"/>
            <consortium name="The Broad Institute Genome Sequencing Center for Infectious Disease"/>
            <person name="Wu L."/>
            <person name="Ma J."/>
        </authorList>
    </citation>
    <scope>NUCLEOTIDE SEQUENCE [LARGE SCALE GENOMIC DNA]</scope>
    <source>
        <strain evidence="2">CCM 7491</strain>
    </source>
</reference>
<dbReference type="EMBL" id="JBHRVU010000005">
    <property type="protein sequence ID" value="MFC3443843.1"/>
    <property type="molecule type" value="Genomic_DNA"/>
</dbReference>
<keyword evidence="2" id="KW-1185">Reference proteome</keyword>
<dbReference type="RefSeq" id="WP_380798734.1">
    <property type="nucleotide sequence ID" value="NZ_JBHRVU010000005.1"/>
</dbReference>
<accession>A0ABV7NKY9</accession>
<evidence type="ECO:0000313" key="1">
    <source>
        <dbReference type="EMBL" id="MFC3443843.1"/>
    </source>
</evidence>
<dbReference type="Pfam" id="PF19135">
    <property type="entry name" value="DUF5818"/>
    <property type="match status" value="1"/>
</dbReference>
<proteinExistence type="predicted"/>
<sequence>MTDSKAPLRLRGILRFGERGPWLEVEDGAVWRLDTTEDLHAHQDQHVQIEAWQRGASLLELLWIGPASV</sequence>
<dbReference type="InterPro" id="IPR043856">
    <property type="entry name" value="DUF5818"/>
</dbReference>
<evidence type="ECO:0000313" key="2">
    <source>
        <dbReference type="Proteomes" id="UP001595681"/>
    </source>
</evidence>
<organism evidence="1 2">
    <name type="scientific">Sphingobium rhizovicinum</name>
    <dbReference type="NCBI Taxonomy" id="432308"/>
    <lineage>
        <taxon>Bacteria</taxon>
        <taxon>Pseudomonadati</taxon>
        <taxon>Pseudomonadota</taxon>
        <taxon>Alphaproteobacteria</taxon>
        <taxon>Sphingomonadales</taxon>
        <taxon>Sphingomonadaceae</taxon>
        <taxon>Sphingobium</taxon>
    </lineage>
</organism>
<protein>
    <submittedName>
        <fullName evidence="1">DUF5818 domain-containing protein</fullName>
    </submittedName>
</protein>
<gene>
    <name evidence="1" type="ORF">ACFOKF_22090</name>
</gene>
<dbReference type="Proteomes" id="UP001595681">
    <property type="component" value="Unassembled WGS sequence"/>
</dbReference>